<protein>
    <submittedName>
        <fullName evidence="2">Uncharacterized protein</fullName>
    </submittedName>
</protein>
<feature type="transmembrane region" description="Helical" evidence="1">
    <location>
        <begin position="216"/>
        <end position="239"/>
    </location>
</feature>
<feature type="transmembrane region" description="Helical" evidence="1">
    <location>
        <begin position="185"/>
        <end position="204"/>
    </location>
</feature>
<dbReference type="RefSeq" id="WP_005915016.1">
    <property type="nucleotide sequence ID" value="NZ_AQGQ01000303.1"/>
</dbReference>
<comment type="caution">
    <text evidence="2">The sequence shown here is derived from an EMBL/GenBank/DDBJ whole genome shotgun (WGS) entry which is preliminary data.</text>
</comment>
<keyword evidence="1" id="KW-0812">Transmembrane</keyword>
<evidence type="ECO:0000256" key="1">
    <source>
        <dbReference type="SAM" id="Phobius"/>
    </source>
</evidence>
<dbReference type="Proteomes" id="UP000013526">
    <property type="component" value="Unassembled WGS sequence"/>
</dbReference>
<keyword evidence="1" id="KW-1133">Transmembrane helix</keyword>
<keyword evidence="3" id="KW-1185">Reference proteome</keyword>
<evidence type="ECO:0000313" key="2">
    <source>
        <dbReference type="EMBL" id="EOD53204.1"/>
    </source>
</evidence>
<feature type="transmembrane region" description="Helical" evidence="1">
    <location>
        <begin position="66"/>
        <end position="85"/>
    </location>
</feature>
<sequence length="240" mass="25854">MLSQLPLWLYPLSGLMALGALAWLALVLWRGDLCPGQRSRILQQSFSVWVISGLSVMLAVEAKAPQWQVWLGGAALVLGIGVSLLQSRLEGKRAIPASWLLLPALPLSLYGLGLLASAGWVSGLLQMVLLGAAFAHLMLLRARHRLQAFNTLLPMAGLGAAIASLLWFVALMLANQPTETVLDALLPWVLTQTLLLIATLLLWFSPIYLRRETAPVVLSTTLCGLLIAEIAATGALHMLN</sequence>
<accession>R1H420</accession>
<keyword evidence="1" id="KW-0472">Membrane</keyword>
<evidence type="ECO:0000313" key="3">
    <source>
        <dbReference type="Proteomes" id="UP000013526"/>
    </source>
</evidence>
<dbReference type="EMBL" id="AQGQ01000303">
    <property type="protein sequence ID" value="EOD53204.1"/>
    <property type="molecule type" value="Genomic_DNA"/>
</dbReference>
<proteinExistence type="predicted"/>
<dbReference type="OrthoDB" id="5915482at2"/>
<feature type="transmembrane region" description="Helical" evidence="1">
    <location>
        <begin position="97"/>
        <end position="117"/>
    </location>
</feature>
<reference evidence="2 3" key="1">
    <citation type="journal article" date="2013" name="Genome Announc.">
        <title>Draft Genome Sequence of Aeromonas molluscorum Strain 848TT, Isolated from Bivalve Molluscs.</title>
        <authorList>
            <person name="Spataro N."/>
            <person name="Farfan M."/>
            <person name="Albarral V."/>
            <person name="Sanglas A."/>
            <person name="Loren J.G."/>
            <person name="Fuste M.C."/>
            <person name="Bosch E."/>
        </authorList>
    </citation>
    <scope>NUCLEOTIDE SEQUENCE [LARGE SCALE GENOMIC DNA]</scope>
    <source>
        <strain evidence="2 3">848</strain>
    </source>
</reference>
<name>R1H420_9GAMM</name>
<feature type="transmembrane region" description="Helical" evidence="1">
    <location>
        <begin position="6"/>
        <end position="29"/>
    </location>
</feature>
<organism evidence="2 3">
    <name type="scientific">Aeromonas molluscorum 848</name>
    <dbReference type="NCBI Taxonomy" id="1268236"/>
    <lineage>
        <taxon>Bacteria</taxon>
        <taxon>Pseudomonadati</taxon>
        <taxon>Pseudomonadota</taxon>
        <taxon>Gammaproteobacteria</taxon>
        <taxon>Aeromonadales</taxon>
        <taxon>Aeromonadaceae</taxon>
        <taxon>Aeromonas</taxon>
    </lineage>
</organism>
<feature type="transmembrane region" description="Helical" evidence="1">
    <location>
        <begin position="123"/>
        <end position="140"/>
    </location>
</feature>
<gene>
    <name evidence="2" type="ORF">G113_20924</name>
</gene>
<dbReference type="AlphaFoldDB" id="R1H420"/>
<dbReference type="PATRIC" id="fig|1268236.3.peg.4023"/>
<feature type="transmembrane region" description="Helical" evidence="1">
    <location>
        <begin position="152"/>
        <end position="173"/>
    </location>
</feature>